<sequence>MGITGRPTGPALATGPAVGALHTLTTTGRAHRARTAATTGPTKTALAAVTGGPRRRGATKAKTADPGIPAGATGAPDTALATGYARIGAVVGAGPTLTTDAAGAARATLTTNTLMATATTARRPTGPALAAGPAVGALHTLT</sequence>
<feature type="compositionally biased region" description="Low complexity" evidence="1">
    <location>
        <begin position="35"/>
        <end position="48"/>
    </location>
</feature>
<evidence type="ECO:0000313" key="3">
    <source>
        <dbReference type="Proteomes" id="UP000192319"/>
    </source>
</evidence>
<comment type="caution">
    <text evidence="2">The sequence shown here is derived from an EMBL/GenBank/DDBJ whole genome shotgun (WGS) entry which is preliminary data.</text>
</comment>
<proteinExistence type="predicted"/>
<keyword evidence="3" id="KW-1185">Reference proteome</keyword>
<accession>A0ABX3R2S4</accession>
<feature type="non-terminal residue" evidence="2">
    <location>
        <position position="142"/>
    </location>
</feature>
<dbReference type="EMBL" id="MVHD01000062">
    <property type="protein sequence ID" value="OQZ88293.1"/>
    <property type="molecule type" value="Genomic_DNA"/>
</dbReference>
<evidence type="ECO:0000256" key="1">
    <source>
        <dbReference type="SAM" id="MobiDB-lite"/>
    </source>
</evidence>
<feature type="region of interest" description="Disordered" evidence="1">
    <location>
        <begin position="32"/>
        <end position="73"/>
    </location>
</feature>
<gene>
    <name evidence="2" type="ORF">BST11_23630</name>
</gene>
<dbReference type="Proteomes" id="UP000192319">
    <property type="component" value="Unassembled WGS sequence"/>
</dbReference>
<name>A0ABX3R2S4_9MYCO</name>
<organism evidence="2 3">
    <name type="scientific">Mycobacterium alsense</name>
    <dbReference type="NCBI Taxonomy" id="324058"/>
    <lineage>
        <taxon>Bacteria</taxon>
        <taxon>Bacillati</taxon>
        <taxon>Actinomycetota</taxon>
        <taxon>Actinomycetes</taxon>
        <taxon>Mycobacteriales</taxon>
        <taxon>Mycobacteriaceae</taxon>
        <taxon>Mycobacterium</taxon>
    </lineage>
</organism>
<reference evidence="2 3" key="1">
    <citation type="submission" date="2017-02" db="EMBL/GenBank/DDBJ databases">
        <title>The new phylogeny of genus Mycobacterium.</title>
        <authorList>
            <person name="Tortoli E."/>
            <person name="Trovato A."/>
            <person name="Cirillo D.M."/>
        </authorList>
    </citation>
    <scope>NUCLEOTIDE SEQUENCE [LARGE SCALE GENOMIC DNA]</scope>
    <source>
        <strain evidence="2 3">DSM 45230</strain>
    </source>
</reference>
<evidence type="ECO:0000313" key="2">
    <source>
        <dbReference type="EMBL" id="OQZ88293.1"/>
    </source>
</evidence>
<protein>
    <submittedName>
        <fullName evidence="2">Uncharacterized protein</fullName>
    </submittedName>
</protein>